<dbReference type="InterPro" id="IPR009057">
    <property type="entry name" value="Homeodomain-like_sf"/>
</dbReference>
<proteinExistence type="predicted"/>
<dbReference type="SUPFAM" id="SSF46689">
    <property type="entry name" value="Homeodomain-like"/>
    <property type="match status" value="1"/>
</dbReference>
<dbReference type="RefSeq" id="WP_188107498.1">
    <property type="nucleotide sequence ID" value="NZ_JAANIH010000081.1"/>
</dbReference>
<name>A0ABR7U4Q0_9BRAD</name>
<dbReference type="InterPro" id="IPR036271">
    <property type="entry name" value="Tet_transcr_reg_TetR-rel_C_sf"/>
</dbReference>
<evidence type="ECO:0000256" key="2">
    <source>
        <dbReference type="PROSITE-ProRule" id="PRU00335"/>
    </source>
</evidence>
<feature type="DNA-binding region" description="H-T-H motif" evidence="2">
    <location>
        <begin position="39"/>
        <end position="58"/>
    </location>
</feature>
<accession>A0ABR7U4Q0</accession>
<keyword evidence="5" id="KW-1185">Reference proteome</keyword>
<dbReference type="InterPro" id="IPR001647">
    <property type="entry name" value="HTH_TetR"/>
</dbReference>
<dbReference type="Gene3D" id="1.10.357.10">
    <property type="entry name" value="Tetracycline Repressor, domain 2"/>
    <property type="match status" value="1"/>
</dbReference>
<dbReference type="PROSITE" id="PS50977">
    <property type="entry name" value="HTH_TETR_2"/>
    <property type="match status" value="1"/>
</dbReference>
<organism evidence="4 5">
    <name type="scientific">Bradyrhizobium campsiandrae</name>
    <dbReference type="NCBI Taxonomy" id="1729892"/>
    <lineage>
        <taxon>Bacteria</taxon>
        <taxon>Pseudomonadati</taxon>
        <taxon>Pseudomonadota</taxon>
        <taxon>Alphaproteobacteria</taxon>
        <taxon>Hyphomicrobiales</taxon>
        <taxon>Nitrobacteraceae</taxon>
        <taxon>Bradyrhizobium</taxon>
    </lineage>
</organism>
<dbReference type="SUPFAM" id="SSF48498">
    <property type="entry name" value="Tetracyclin repressor-like, C-terminal domain"/>
    <property type="match status" value="1"/>
</dbReference>
<keyword evidence="1 2" id="KW-0238">DNA-binding</keyword>
<reference evidence="4 5" key="1">
    <citation type="journal article" date="2020" name="Arch. Microbiol.">
        <title>Bradyrhizobium campsiandrae sp. nov., a nitrogen-fixing bacterial strain isolated from a native leguminous tree from the Amazon adapted to flooded conditions.</title>
        <authorList>
            <person name="Cabral Michel D."/>
            <person name="Martins da Costa E."/>
            <person name="Azarias Guimaraes A."/>
            <person name="Soares de Carvalho T."/>
            <person name="Santos de Castro Caputo P."/>
            <person name="Willems A."/>
            <person name="de Souza Moreira F.M."/>
        </authorList>
    </citation>
    <scope>NUCLEOTIDE SEQUENCE [LARGE SCALE GENOMIC DNA]</scope>
    <source>
        <strain evidence="5">INPA 384B</strain>
    </source>
</reference>
<gene>
    <name evidence="4" type="ORF">HA482_12535</name>
</gene>
<dbReference type="InterPro" id="IPR050109">
    <property type="entry name" value="HTH-type_TetR-like_transc_reg"/>
</dbReference>
<feature type="domain" description="HTH tetR-type" evidence="3">
    <location>
        <begin position="16"/>
        <end position="76"/>
    </location>
</feature>
<dbReference type="Pfam" id="PF09209">
    <property type="entry name" value="CecR_C"/>
    <property type="match status" value="1"/>
</dbReference>
<dbReference type="PANTHER" id="PTHR30055:SF235">
    <property type="entry name" value="TRANSCRIPTIONAL REGULATORY PROTEIN"/>
    <property type="match status" value="1"/>
</dbReference>
<evidence type="ECO:0000259" key="3">
    <source>
        <dbReference type="PROSITE" id="PS50977"/>
    </source>
</evidence>
<protein>
    <submittedName>
        <fullName evidence="4">CerR family C-terminal domain-containing protein</fullName>
    </submittedName>
</protein>
<dbReference type="PANTHER" id="PTHR30055">
    <property type="entry name" value="HTH-TYPE TRANSCRIPTIONAL REGULATOR RUTR"/>
    <property type="match status" value="1"/>
</dbReference>
<evidence type="ECO:0000313" key="5">
    <source>
        <dbReference type="Proteomes" id="UP000639516"/>
    </source>
</evidence>
<dbReference type="InterPro" id="IPR015292">
    <property type="entry name" value="Tscrpt_reg_YbiH_C"/>
</dbReference>
<evidence type="ECO:0000256" key="1">
    <source>
        <dbReference type="ARBA" id="ARBA00023125"/>
    </source>
</evidence>
<evidence type="ECO:0000313" key="4">
    <source>
        <dbReference type="EMBL" id="MBC9979029.1"/>
    </source>
</evidence>
<comment type="caution">
    <text evidence="4">The sequence shown here is derived from an EMBL/GenBank/DDBJ whole genome shotgun (WGS) entry which is preliminary data.</text>
</comment>
<dbReference type="Gene3D" id="1.10.10.60">
    <property type="entry name" value="Homeodomain-like"/>
    <property type="match status" value="1"/>
</dbReference>
<dbReference type="Pfam" id="PF00440">
    <property type="entry name" value="TetR_N"/>
    <property type="match status" value="1"/>
</dbReference>
<dbReference type="Proteomes" id="UP000639516">
    <property type="component" value="Unassembled WGS sequence"/>
</dbReference>
<dbReference type="EMBL" id="JAATTO010000015">
    <property type="protein sequence ID" value="MBC9979029.1"/>
    <property type="molecule type" value="Genomic_DNA"/>
</dbReference>
<sequence length="223" mass="24583">MKTDAAAPSGHEMRSAKTRSRLIEAAIEVIGAVGYEGASTRALAKAAKANLSAIPYHFGGKRELYLAAAESIAEYAHVRFKEIASILEGPQMGDKAACFEEALVRLLHFLLRDAEPHAWTMFVARCAYDNDEAFALIHERAIVPLLEHLVEFAGDVCKGALKGEALRLRISAIVTAIISFRFLRGILLRGMGWKRVQDSGARQIEEMIRGLCRSNFLEVQLSQ</sequence>